<dbReference type="EMBL" id="FNFB01000007">
    <property type="protein sequence ID" value="SDK34247.1"/>
    <property type="molecule type" value="Genomic_DNA"/>
</dbReference>
<reference evidence="1 2" key="1">
    <citation type="submission" date="2016-10" db="EMBL/GenBank/DDBJ databases">
        <authorList>
            <person name="de Groot N.N."/>
        </authorList>
    </citation>
    <scope>NUCLEOTIDE SEQUENCE [LARGE SCALE GENOMIC DNA]</scope>
    <source>
        <strain evidence="1 2">CGMCC 4.5681</strain>
    </source>
</reference>
<dbReference type="Proteomes" id="UP000198683">
    <property type="component" value="Unassembled WGS sequence"/>
</dbReference>
<name>A0A1G9B433_9ACTN</name>
<evidence type="ECO:0000313" key="1">
    <source>
        <dbReference type="EMBL" id="SDK34247.1"/>
    </source>
</evidence>
<dbReference type="STRING" id="683260.SAMN05421874_1079"/>
<dbReference type="RefSeq" id="WP_090763980.1">
    <property type="nucleotide sequence ID" value="NZ_FNFB01000007.1"/>
</dbReference>
<gene>
    <name evidence="1" type="ORF">SAMN05421874_1079</name>
</gene>
<organism evidence="1 2">
    <name type="scientific">Nonomuraea maritima</name>
    <dbReference type="NCBI Taxonomy" id="683260"/>
    <lineage>
        <taxon>Bacteria</taxon>
        <taxon>Bacillati</taxon>
        <taxon>Actinomycetota</taxon>
        <taxon>Actinomycetes</taxon>
        <taxon>Streptosporangiales</taxon>
        <taxon>Streptosporangiaceae</taxon>
        <taxon>Nonomuraea</taxon>
    </lineage>
</organism>
<dbReference type="AlphaFoldDB" id="A0A1G9B433"/>
<protein>
    <submittedName>
        <fullName evidence="1">Uncharacterized protein</fullName>
    </submittedName>
</protein>
<sequence length="79" mass="8775">MTREQVEQALRRTEELTDQAKHGLDRATGLMAQNIWTGPAAQRFADELTAQRQALLRACAEAGDELRRLLARMPADSPG</sequence>
<keyword evidence="2" id="KW-1185">Reference proteome</keyword>
<evidence type="ECO:0000313" key="2">
    <source>
        <dbReference type="Proteomes" id="UP000198683"/>
    </source>
</evidence>
<dbReference type="OrthoDB" id="3536104at2"/>
<proteinExistence type="predicted"/>
<accession>A0A1G9B433</accession>